<proteinExistence type="predicted"/>
<dbReference type="RefSeq" id="WP_155609388.1">
    <property type="nucleotide sequence ID" value="NZ_WNZW01000001.1"/>
</dbReference>
<sequence>MIILTESLEEKVQRLELYVSLLRQITLEPEQYRLWDWIIANGLNEKQFNEIKNVLKKYVMSLKQETNIPTFDDISTELIQVLSPNEYIANPRGVFQLLRNAVKMAPYQSLQYYLNHTQE</sequence>
<reference evidence="1 2" key="1">
    <citation type="submission" date="2019-11" db="EMBL/GenBank/DDBJ databases">
        <title>Draft genome sequences of five Paenibacillus species of dairy origin.</title>
        <authorList>
            <person name="Olajide A.M."/>
            <person name="Chen S."/>
            <person name="Lapointe G."/>
        </authorList>
    </citation>
    <scope>NUCLEOTIDE SEQUENCE [LARGE SCALE GENOMIC DNA]</scope>
    <source>
        <strain evidence="1 2">12CR55</strain>
    </source>
</reference>
<organism evidence="1 2">
    <name type="scientific">Paenibacillus woosongensis</name>
    <dbReference type="NCBI Taxonomy" id="307580"/>
    <lineage>
        <taxon>Bacteria</taxon>
        <taxon>Bacillati</taxon>
        <taxon>Bacillota</taxon>
        <taxon>Bacilli</taxon>
        <taxon>Bacillales</taxon>
        <taxon>Paenibacillaceae</taxon>
        <taxon>Paenibacillus</taxon>
    </lineage>
</organism>
<name>A0A7X2YXY3_9BACL</name>
<dbReference type="Proteomes" id="UP000447876">
    <property type="component" value="Unassembled WGS sequence"/>
</dbReference>
<accession>A0A7X2YXY3</accession>
<evidence type="ECO:0000313" key="2">
    <source>
        <dbReference type="Proteomes" id="UP000447876"/>
    </source>
</evidence>
<gene>
    <name evidence="1" type="ORF">GNP95_02895</name>
</gene>
<comment type="caution">
    <text evidence="1">The sequence shown here is derived from an EMBL/GenBank/DDBJ whole genome shotgun (WGS) entry which is preliminary data.</text>
</comment>
<dbReference type="AlphaFoldDB" id="A0A7X2YXY3"/>
<evidence type="ECO:0000313" key="1">
    <source>
        <dbReference type="EMBL" id="MUG43956.1"/>
    </source>
</evidence>
<protein>
    <submittedName>
        <fullName evidence="1">DUF1878 family protein</fullName>
    </submittedName>
</protein>
<dbReference type="InterPro" id="IPR035945">
    <property type="entry name" value="YhaI-like_sf"/>
</dbReference>
<dbReference type="OrthoDB" id="2471753at2"/>
<dbReference type="EMBL" id="WNZW01000001">
    <property type="protein sequence ID" value="MUG43956.1"/>
    <property type="molecule type" value="Genomic_DNA"/>
</dbReference>
<dbReference type="Gene3D" id="1.10.3750.10">
    <property type="entry name" value="YhaI-like"/>
    <property type="match status" value="1"/>
</dbReference>